<reference evidence="2 3" key="1">
    <citation type="journal article" date="2014" name="Int. J. Syst. Evol. Microbiol.">
        <title>Complete genome sequence of Corynebacterium casei LMG S-19264T (=DSM 44701T), isolated from a smear-ripened cheese.</title>
        <authorList>
            <consortium name="US DOE Joint Genome Institute (JGI-PGF)"/>
            <person name="Walter F."/>
            <person name="Albersmeier A."/>
            <person name="Kalinowski J."/>
            <person name="Ruckert C."/>
        </authorList>
    </citation>
    <scope>NUCLEOTIDE SEQUENCE [LARGE SCALE GENOMIC DNA]</scope>
    <source>
        <strain evidence="2 3">CGMCC 1.12976</strain>
    </source>
</reference>
<dbReference type="EMBL" id="BMGP01000003">
    <property type="protein sequence ID" value="GGF23822.1"/>
    <property type="molecule type" value="Genomic_DNA"/>
</dbReference>
<accession>A0A917B6C4</accession>
<dbReference type="AlphaFoldDB" id="A0A917B6C4"/>
<organism evidence="2 3">
    <name type="scientific">Subtercola lobariae</name>
    <dbReference type="NCBI Taxonomy" id="1588641"/>
    <lineage>
        <taxon>Bacteria</taxon>
        <taxon>Bacillati</taxon>
        <taxon>Actinomycetota</taxon>
        <taxon>Actinomycetes</taxon>
        <taxon>Micrococcales</taxon>
        <taxon>Microbacteriaceae</taxon>
        <taxon>Subtercola</taxon>
    </lineage>
</organism>
<keyword evidence="3" id="KW-1185">Reference proteome</keyword>
<comment type="caution">
    <text evidence="2">The sequence shown here is derived from an EMBL/GenBank/DDBJ whole genome shotgun (WGS) entry which is preliminary data.</text>
</comment>
<evidence type="ECO:0000256" key="1">
    <source>
        <dbReference type="SAM" id="MobiDB-lite"/>
    </source>
</evidence>
<sequence length="77" mass="8587">MVPDWGTREKEYTMGLLDNAKEAAEATGEKISRTLDDTKGRLSDKADEAKANADVKAAEKNRDATQAKNDYKENLRQ</sequence>
<gene>
    <name evidence="2" type="ORF">GCM10011399_16740</name>
</gene>
<protein>
    <submittedName>
        <fullName evidence="2">Uncharacterized protein</fullName>
    </submittedName>
</protein>
<evidence type="ECO:0000313" key="2">
    <source>
        <dbReference type="EMBL" id="GGF23822.1"/>
    </source>
</evidence>
<name>A0A917B6C4_9MICO</name>
<proteinExistence type="predicted"/>
<feature type="region of interest" description="Disordered" evidence="1">
    <location>
        <begin position="25"/>
        <end position="77"/>
    </location>
</feature>
<dbReference type="Proteomes" id="UP000598775">
    <property type="component" value="Unassembled WGS sequence"/>
</dbReference>
<evidence type="ECO:0000313" key="3">
    <source>
        <dbReference type="Proteomes" id="UP000598775"/>
    </source>
</evidence>